<comment type="caution">
    <text evidence="6">The sequence shown here is derived from an EMBL/GenBank/DDBJ whole genome shotgun (WGS) entry which is preliminary data.</text>
</comment>
<dbReference type="Proteomes" id="UP001209540">
    <property type="component" value="Unassembled WGS sequence"/>
</dbReference>
<gene>
    <name evidence="6" type="ORF">BDA99DRAFT_605045</name>
</gene>
<accession>A0AAD5K0R0</accession>
<dbReference type="InterPro" id="IPR009057">
    <property type="entry name" value="Homeodomain-like_sf"/>
</dbReference>
<dbReference type="InterPro" id="IPR001005">
    <property type="entry name" value="SANT/Myb"/>
</dbReference>
<feature type="domain" description="Myb-like" evidence="5">
    <location>
        <begin position="354"/>
        <end position="412"/>
    </location>
</feature>
<feature type="domain" description="Myb-like" evidence="5">
    <location>
        <begin position="304"/>
        <end position="353"/>
    </location>
</feature>
<feature type="compositionally biased region" description="Polar residues" evidence="4">
    <location>
        <begin position="33"/>
        <end position="43"/>
    </location>
</feature>
<keyword evidence="7" id="KW-1185">Reference proteome</keyword>
<dbReference type="PANTHER" id="PTHR46380:SF2">
    <property type="entry name" value="CYCLIN-D-BINDING MYB-LIKE TRANSCRIPTION FACTOR 1"/>
    <property type="match status" value="1"/>
</dbReference>
<evidence type="ECO:0000313" key="6">
    <source>
        <dbReference type="EMBL" id="KAI9263418.1"/>
    </source>
</evidence>
<dbReference type="SUPFAM" id="SSF46689">
    <property type="entry name" value="Homeodomain-like"/>
    <property type="match status" value="2"/>
</dbReference>
<dbReference type="Pfam" id="PF13921">
    <property type="entry name" value="Myb_DNA-bind_6"/>
    <property type="match status" value="1"/>
</dbReference>
<dbReference type="SMART" id="SM00717">
    <property type="entry name" value="SANT"/>
    <property type="match status" value="3"/>
</dbReference>
<evidence type="ECO:0000313" key="7">
    <source>
        <dbReference type="Proteomes" id="UP001209540"/>
    </source>
</evidence>
<feature type="region of interest" description="Disordered" evidence="4">
    <location>
        <begin position="1"/>
        <end position="143"/>
    </location>
</feature>
<evidence type="ECO:0000256" key="4">
    <source>
        <dbReference type="SAM" id="MobiDB-lite"/>
    </source>
</evidence>
<protein>
    <recommendedName>
        <fullName evidence="5">Myb-like domain-containing protein</fullName>
    </recommendedName>
</protein>
<dbReference type="GO" id="GO:0000978">
    <property type="term" value="F:RNA polymerase II cis-regulatory region sequence-specific DNA binding"/>
    <property type="evidence" value="ECO:0007669"/>
    <property type="project" value="TreeGrafter"/>
</dbReference>
<dbReference type="InterPro" id="IPR051651">
    <property type="entry name" value="DMTF1_DNA-bind_reg"/>
</dbReference>
<dbReference type="GO" id="GO:0000981">
    <property type="term" value="F:DNA-binding transcription factor activity, RNA polymerase II-specific"/>
    <property type="evidence" value="ECO:0007669"/>
    <property type="project" value="TreeGrafter"/>
</dbReference>
<dbReference type="GO" id="GO:0005634">
    <property type="term" value="C:nucleus"/>
    <property type="evidence" value="ECO:0007669"/>
    <property type="project" value="UniProtKB-SubCell"/>
</dbReference>
<evidence type="ECO:0000256" key="2">
    <source>
        <dbReference type="ARBA" id="ARBA00023125"/>
    </source>
</evidence>
<dbReference type="EMBL" id="JAIXMP010000013">
    <property type="protein sequence ID" value="KAI9263418.1"/>
    <property type="molecule type" value="Genomic_DNA"/>
</dbReference>
<evidence type="ECO:0000259" key="5">
    <source>
        <dbReference type="PROSITE" id="PS50090"/>
    </source>
</evidence>
<keyword evidence="2" id="KW-0238">DNA-binding</keyword>
<organism evidence="6 7">
    <name type="scientific">Phascolomyces articulosus</name>
    <dbReference type="NCBI Taxonomy" id="60185"/>
    <lineage>
        <taxon>Eukaryota</taxon>
        <taxon>Fungi</taxon>
        <taxon>Fungi incertae sedis</taxon>
        <taxon>Mucoromycota</taxon>
        <taxon>Mucoromycotina</taxon>
        <taxon>Mucoromycetes</taxon>
        <taxon>Mucorales</taxon>
        <taxon>Lichtheimiaceae</taxon>
        <taxon>Phascolomyces</taxon>
    </lineage>
</organism>
<keyword evidence="3" id="KW-0539">Nucleus</keyword>
<evidence type="ECO:0000256" key="3">
    <source>
        <dbReference type="ARBA" id="ARBA00023242"/>
    </source>
</evidence>
<dbReference type="Gene3D" id="1.10.10.60">
    <property type="entry name" value="Homeodomain-like"/>
    <property type="match status" value="2"/>
</dbReference>
<feature type="compositionally biased region" description="Basic residues" evidence="4">
    <location>
        <begin position="15"/>
        <end position="27"/>
    </location>
</feature>
<name>A0AAD5K0R0_9FUNG</name>
<dbReference type="AlphaFoldDB" id="A0AAD5K0R0"/>
<comment type="subcellular location">
    <subcellularLocation>
        <location evidence="1">Nucleus</location>
    </subcellularLocation>
</comment>
<feature type="compositionally biased region" description="Low complexity" evidence="4">
    <location>
        <begin position="78"/>
        <end position="113"/>
    </location>
</feature>
<reference evidence="6" key="2">
    <citation type="submission" date="2023-02" db="EMBL/GenBank/DDBJ databases">
        <authorList>
            <consortium name="DOE Joint Genome Institute"/>
            <person name="Mondo S.J."/>
            <person name="Chang Y."/>
            <person name="Wang Y."/>
            <person name="Ahrendt S."/>
            <person name="Andreopoulos W."/>
            <person name="Barry K."/>
            <person name="Beard J."/>
            <person name="Benny G.L."/>
            <person name="Blankenship S."/>
            <person name="Bonito G."/>
            <person name="Cuomo C."/>
            <person name="Desiro A."/>
            <person name="Gervers K.A."/>
            <person name="Hundley H."/>
            <person name="Kuo A."/>
            <person name="LaButti K."/>
            <person name="Lang B.F."/>
            <person name="Lipzen A."/>
            <person name="O'Donnell K."/>
            <person name="Pangilinan J."/>
            <person name="Reynolds N."/>
            <person name="Sandor L."/>
            <person name="Smith M.W."/>
            <person name="Tsang A."/>
            <person name="Grigoriev I.V."/>
            <person name="Stajich J.E."/>
            <person name="Spatafora J.W."/>
        </authorList>
    </citation>
    <scope>NUCLEOTIDE SEQUENCE</scope>
    <source>
        <strain evidence="6">RSA 2281</strain>
    </source>
</reference>
<proteinExistence type="predicted"/>
<sequence>MVENEPITLTTTHKENHHKRSKKKKKSKDRDNALNNNSSGSPSSKRKHDHGKHTDESNKKSKKRKIGDLMGAKRNQETASATAKNNNNNNNTNNTHTATTTTATTTTTNTSTTPITYESASDSDSDDNEKTNQMNKRTTVQKRNKPATLTQNRILPHLHFVYEDTVDKKSQIKNRRMIHADIKVNRDYYISDSDEESDSDDDYSGAPLCEWHRKVYINPEKIKSKVKNGEWNIKTGKFSVEELIKLEKRIKKIGRRENLTLEQLRETVLAENHKPHMKFWYQVVKAFPDRSLSQIYHHTKTGYHEDAYKGRWTAEQDEELLDLAKKFDSKFIKVAEKLNRTRQACSDRYRQLTNKPTQRKNWTKDELGILEKAVKEYTEKHGKSISWEYIANNYFADKRNPLQIRKKWESIGTTFDSADTVVRNMKDVTIQVQLKLFEQMQKMGWKAEDDIDYNKVNSDDFKINKETARRTYYKMRDSLHDCDKMKYPEIIDRLVTTRRAMVESLKE</sequence>
<dbReference type="PANTHER" id="PTHR46380">
    <property type="entry name" value="CYCLIN-D-BINDING MYB-LIKE TRANSCRIPTION FACTOR 1"/>
    <property type="match status" value="1"/>
</dbReference>
<reference evidence="6" key="1">
    <citation type="journal article" date="2022" name="IScience">
        <title>Evolution of zygomycete secretomes and the origins of terrestrial fungal ecologies.</title>
        <authorList>
            <person name="Chang Y."/>
            <person name="Wang Y."/>
            <person name="Mondo S."/>
            <person name="Ahrendt S."/>
            <person name="Andreopoulos W."/>
            <person name="Barry K."/>
            <person name="Beard J."/>
            <person name="Benny G.L."/>
            <person name="Blankenship S."/>
            <person name="Bonito G."/>
            <person name="Cuomo C."/>
            <person name="Desiro A."/>
            <person name="Gervers K.A."/>
            <person name="Hundley H."/>
            <person name="Kuo A."/>
            <person name="LaButti K."/>
            <person name="Lang B.F."/>
            <person name="Lipzen A."/>
            <person name="O'Donnell K."/>
            <person name="Pangilinan J."/>
            <person name="Reynolds N."/>
            <person name="Sandor L."/>
            <person name="Smith M.E."/>
            <person name="Tsang A."/>
            <person name="Grigoriev I.V."/>
            <person name="Stajich J.E."/>
            <person name="Spatafora J.W."/>
        </authorList>
    </citation>
    <scope>NUCLEOTIDE SEQUENCE</scope>
    <source>
        <strain evidence="6">RSA 2281</strain>
    </source>
</reference>
<evidence type="ECO:0000256" key="1">
    <source>
        <dbReference type="ARBA" id="ARBA00004123"/>
    </source>
</evidence>
<dbReference type="PROSITE" id="PS50090">
    <property type="entry name" value="MYB_LIKE"/>
    <property type="match status" value="2"/>
</dbReference>